<keyword evidence="1" id="KW-0812">Transmembrane</keyword>
<keyword evidence="1" id="KW-1133">Transmembrane helix</keyword>
<reference evidence="2" key="1">
    <citation type="journal article" date="2016" name="Gigascience">
        <title>De novo construction of an expanded transcriptome assembly for the western tarnished plant bug, Lygus hesperus.</title>
        <authorList>
            <person name="Tassone E.E."/>
            <person name="Geib S.M."/>
            <person name="Hall B."/>
            <person name="Fabrick J.A."/>
            <person name="Brent C.S."/>
            <person name="Hull J.J."/>
        </authorList>
    </citation>
    <scope>NUCLEOTIDE SEQUENCE</scope>
</reference>
<protein>
    <submittedName>
        <fullName evidence="2">Uncharacterized protein</fullName>
    </submittedName>
</protein>
<dbReference type="EMBL" id="GDHC01010733">
    <property type="protein sequence ID" value="JAQ07896.1"/>
    <property type="molecule type" value="Transcribed_RNA"/>
</dbReference>
<accession>A0A146LM55</accession>
<evidence type="ECO:0000256" key="1">
    <source>
        <dbReference type="SAM" id="Phobius"/>
    </source>
</evidence>
<gene>
    <name evidence="2" type="ORF">g.25948</name>
</gene>
<keyword evidence="1" id="KW-0472">Membrane</keyword>
<evidence type="ECO:0000313" key="2">
    <source>
        <dbReference type="EMBL" id="JAQ07896.1"/>
    </source>
</evidence>
<feature type="transmembrane region" description="Helical" evidence="1">
    <location>
        <begin position="38"/>
        <end position="57"/>
    </location>
</feature>
<sequence>RVIIGNLGRLIDRCCTCNRRNLLKSPRDSMVISPRCEMFLFTMLVLLTIVVLIGPAVQGADDDVIPTCRAVNAEVDGALRSSDYLMHIQSGAYWMEDFSLQLKPIVFGLALPFKVSMDATNGMVRPLDSLTRNSTATGCSSPMKTVQVLLRYDNLQVTYDATSQFLFHEVPGKLVINLDPVYCDILIVEGDGDCRLGAFSAELTGSNFDFIPNSSSWTSSVVAKILSRSLQALNSTPISSLTVNKLQANVNTLFTRAWCELSLF</sequence>
<dbReference type="AlphaFoldDB" id="A0A146LM55"/>
<name>A0A146LM55_LYGHE</name>
<proteinExistence type="predicted"/>
<feature type="non-terminal residue" evidence="2">
    <location>
        <position position="1"/>
    </location>
</feature>
<organism evidence="2">
    <name type="scientific">Lygus hesperus</name>
    <name type="common">Western plant bug</name>
    <dbReference type="NCBI Taxonomy" id="30085"/>
    <lineage>
        <taxon>Eukaryota</taxon>
        <taxon>Metazoa</taxon>
        <taxon>Ecdysozoa</taxon>
        <taxon>Arthropoda</taxon>
        <taxon>Hexapoda</taxon>
        <taxon>Insecta</taxon>
        <taxon>Pterygota</taxon>
        <taxon>Neoptera</taxon>
        <taxon>Paraneoptera</taxon>
        <taxon>Hemiptera</taxon>
        <taxon>Heteroptera</taxon>
        <taxon>Panheteroptera</taxon>
        <taxon>Cimicomorpha</taxon>
        <taxon>Miridae</taxon>
        <taxon>Mirini</taxon>
        <taxon>Lygus</taxon>
    </lineage>
</organism>